<dbReference type="SUPFAM" id="SSF46689">
    <property type="entry name" value="Homeodomain-like"/>
    <property type="match status" value="1"/>
</dbReference>
<evidence type="ECO:0000256" key="3">
    <source>
        <dbReference type="ARBA" id="ARBA00023163"/>
    </source>
</evidence>
<proteinExistence type="predicted"/>
<sequence length="211" mass="22001">MPRGIAIPEVRQQLFAATERVIVRDGTARLTTRAITREAGVATGLLYAHFPDLDDFLAAYAVDRAFLLCAQAAHLPGRAGTGTVAGNLTDALTATPPDALLAQVQLLSARPGLAGRVRAVLGDTAAGLDAVEQAISHYLTQEQRIGRLPATAVPAALALALVGTLHHLALGAESKPVQRSRIAELTNALINGDAAGFPDPHTTTTENAEPR</sequence>
<dbReference type="Gene3D" id="1.10.357.10">
    <property type="entry name" value="Tetracycline Repressor, domain 2"/>
    <property type="match status" value="1"/>
</dbReference>
<keyword evidence="7" id="KW-1185">Reference proteome</keyword>
<name>A0ABX1RFE7_9PSEU</name>
<evidence type="ECO:0000313" key="6">
    <source>
        <dbReference type="EMBL" id="NMH79127.1"/>
    </source>
</evidence>
<evidence type="ECO:0000256" key="4">
    <source>
        <dbReference type="PROSITE-ProRule" id="PRU00335"/>
    </source>
</evidence>
<evidence type="ECO:0000313" key="7">
    <source>
        <dbReference type="Proteomes" id="UP001296706"/>
    </source>
</evidence>
<dbReference type="PANTHER" id="PTHR30055">
    <property type="entry name" value="HTH-TYPE TRANSCRIPTIONAL REGULATOR RUTR"/>
    <property type="match status" value="1"/>
</dbReference>
<dbReference type="Pfam" id="PF00440">
    <property type="entry name" value="TetR_N"/>
    <property type="match status" value="1"/>
</dbReference>
<feature type="domain" description="HTH tetR-type" evidence="5">
    <location>
        <begin position="8"/>
        <end position="68"/>
    </location>
</feature>
<evidence type="ECO:0000259" key="5">
    <source>
        <dbReference type="PROSITE" id="PS50977"/>
    </source>
</evidence>
<keyword evidence="3" id="KW-0804">Transcription</keyword>
<dbReference type="RefSeq" id="WP_169397195.1">
    <property type="nucleotide sequence ID" value="NZ_BAAAJH010000004.1"/>
</dbReference>
<accession>A0ABX1RFE7</accession>
<dbReference type="InterPro" id="IPR001647">
    <property type="entry name" value="HTH_TetR"/>
</dbReference>
<gene>
    <name evidence="6" type="ORF">HF577_18790</name>
</gene>
<reference evidence="6 7" key="1">
    <citation type="submission" date="2020-04" db="EMBL/GenBank/DDBJ databases">
        <authorList>
            <person name="Klaysubun C."/>
            <person name="Duangmal K."/>
            <person name="Lipun K."/>
        </authorList>
    </citation>
    <scope>NUCLEOTIDE SEQUENCE [LARGE SCALE GENOMIC DNA]</scope>
    <source>
        <strain evidence="6 7">JCM 11839</strain>
    </source>
</reference>
<evidence type="ECO:0000256" key="2">
    <source>
        <dbReference type="ARBA" id="ARBA00023125"/>
    </source>
</evidence>
<dbReference type="EMBL" id="JAAXKY010000060">
    <property type="protein sequence ID" value="NMH79127.1"/>
    <property type="molecule type" value="Genomic_DNA"/>
</dbReference>
<protein>
    <submittedName>
        <fullName evidence="6">TetR/AcrR family transcriptional regulator</fullName>
    </submittedName>
</protein>
<keyword evidence="1" id="KW-0805">Transcription regulation</keyword>
<dbReference type="PROSITE" id="PS50977">
    <property type="entry name" value="HTH_TETR_2"/>
    <property type="match status" value="1"/>
</dbReference>
<feature type="DNA-binding region" description="H-T-H motif" evidence="4">
    <location>
        <begin position="31"/>
        <end position="50"/>
    </location>
</feature>
<evidence type="ECO:0000256" key="1">
    <source>
        <dbReference type="ARBA" id="ARBA00023015"/>
    </source>
</evidence>
<dbReference type="PANTHER" id="PTHR30055:SF238">
    <property type="entry name" value="MYCOFACTOCIN BIOSYNTHESIS TRANSCRIPTIONAL REGULATOR MFTR-RELATED"/>
    <property type="match status" value="1"/>
</dbReference>
<dbReference type="InterPro" id="IPR009057">
    <property type="entry name" value="Homeodomain-like_sf"/>
</dbReference>
<keyword evidence="2 4" id="KW-0238">DNA-binding</keyword>
<dbReference type="Proteomes" id="UP001296706">
    <property type="component" value="Unassembled WGS sequence"/>
</dbReference>
<organism evidence="6 7">
    <name type="scientific">Pseudonocardia xinjiangensis</name>
    <dbReference type="NCBI Taxonomy" id="75289"/>
    <lineage>
        <taxon>Bacteria</taxon>
        <taxon>Bacillati</taxon>
        <taxon>Actinomycetota</taxon>
        <taxon>Actinomycetes</taxon>
        <taxon>Pseudonocardiales</taxon>
        <taxon>Pseudonocardiaceae</taxon>
        <taxon>Pseudonocardia</taxon>
    </lineage>
</organism>
<comment type="caution">
    <text evidence="6">The sequence shown here is derived from an EMBL/GenBank/DDBJ whole genome shotgun (WGS) entry which is preliminary data.</text>
</comment>
<dbReference type="InterPro" id="IPR050109">
    <property type="entry name" value="HTH-type_TetR-like_transc_reg"/>
</dbReference>